<dbReference type="Gene3D" id="3.30.10.20">
    <property type="match status" value="4"/>
</dbReference>
<dbReference type="InterPro" id="IPR011009">
    <property type="entry name" value="Kinase-like_dom_sf"/>
</dbReference>
<dbReference type="Pfam" id="PF00069">
    <property type="entry name" value="Pkinase"/>
    <property type="match status" value="1"/>
</dbReference>
<dbReference type="InterPro" id="IPR000719">
    <property type="entry name" value="Prot_kinase_dom"/>
</dbReference>
<proteinExistence type="predicted"/>
<dbReference type="GO" id="GO:0004674">
    <property type="term" value="F:protein serine/threonine kinase activity"/>
    <property type="evidence" value="ECO:0007669"/>
    <property type="project" value="UniProtKB-EC"/>
</dbReference>
<accession>A0ABU1JG18</accession>
<dbReference type="PROSITE" id="PS50011">
    <property type="entry name" value="PROTEIN_KINASE_DOM"/>
    <property type="match status" value="1"/>
</dbReference>
<feature type="domain" description="PASTA" evidence="12">
    <location>
        <begin position="647"/>
        <end position="709"/>
    </location>
</feature>
<evidence type="ECO:0000256" key="4">
    <source>
        <dbReference type="ARBA" id="ARBA00022741"/>
    </source>
</evidence>
<evidence type="ECO:0000259" key="11">
    <source>
        <dbReference type="PROSITE" id="PS50011"/>
    </source>
</evidence>
<evidence type="ECO:0000259" key="12">
    <source>
        <dbReference type="PROSITE" id="PS51178"/>
    </source>
</evidence>
<dbReference type="Gene3D" id="1.10.510.10">
    <property type="entry name" value="Transferase(Phosphotransferase) domain 1"/>
    <property type="match status" value="1"/>
</dbReference>
<dbReference type="InterPro" id="IPR008271">
    <property type="entry name" value="Ser/Thr_kinase_AS"/>
</dbReference>
<dbReference type="EMBL" id="JAVDQF010000001">
    <property type="protein sequence ID" value="MDR6271079.1"/>
    <property type="molecule type" value="Genomic_DNA"/>
</dbReference>
<keyword evidence="14" id="KW-1185">Reference proteome</keyword>
<reference evidence="13 14" key="1">
    <citation type="submission" date="2023-07" db="EMBL/GenBank/DDBJ databases">
        <title>Sequencing the genomes of 1000 actinobacteria strains.</title>
        <authorList>
            <person name="Klenk H.-P."/>
        </authorList>
    </citation>
    <scope>NUCLEOTIDE SEQUENCE [LARGE SCALE GENOMIC DNA]</scope>
    <source>
        <strain evidence="13 14">DSM 14555</strain>
    </source>
</reference>
<name>A0ABU1JG18_9MICC</name>
<organism evidence="13 14">
    <name type="scientific">Arthrobacter russicus</name>
    <dbReference type="NCBI Taxonomy" id="172040"/>
    <lineage>
        <taxon>Bacteria</taxon>
        <taxon>Bacillati</taxon>
        <taxon>Actinomycetota</taxon>
        <taxon>Actinomycetes</taxon>
        <taxon>Micrococcales</taxon>
        <taxon>Micrococcaceae</taxon>
        <taxon>Arthrobacter</taxon>
    </lineage>
</organism>
<evidence type="ECO:0000256" key="8">
    <source>
        <dbReference type="ARBA" id="ARBA00048679"/>
    </source>
</evidence>
<dbReference type="SMART" id="SM00740">
    <property type="entry name" value="PASTA"/>
    <property type="match status" value="4"/>
</dbReference>
<dbReference type="Pfam" id="PF03793">
    <property type="entry name" value="PASTA"/>
    <property type="match status" value="4"/>
</dbReference>
<keyword evidence="10" id="KW-1133">Transmembrane helix</keyword>
<comment type="catalytic activity">
    <reaction evidence="7">
        <text>L-threonyl-[protein] + ATP = O-phospho-L-threonyl-[protein] + ADP + H(+)</text>
        <dbReference type="Rhea" id="RHEA:46608"/>
        <dbReference type="Rhea" id="RHEA-COMP:11060"/>
        <dbReference type="Rhea" id="RHEA-COMP:11605"/>
        <dbReference type="ChEBI" id="CHEBI:15378"/>
        <dbReference type="ChEBI" id="CHEBI:30013"/>
        <dbReference type="ChEBI" id="CHEBI:30616"/>
        <dbReference type="ChEBI" id="CHEBI:61977"/>
        <dbReference type="ChEBI" id="CHEBI:456216"/>
        <dbReference type="EC" id="2.7.11.1"/>
    </reaction>
</comment>
<dbReference type="PROSITE" id="PS51178">
    <property type="entry name" value="PASTA"/>
    <property type="match status" value="4"/>
</dbReference>
<evidence type="ECO:0000256" key="1">
    <source>
        <dbReference type="ARBA" id="ARBA00012513"/>
    </source>
</evidence>
<dbReference type="SMART" id="SM00220">
    <property type="entry name" value="S_TKc"/>
    <property type="match status" value="1"/>
</dbReference>
<evidence type="ECO:0000256" key="7">
    <source>
        <dbReference type="ARBA" id="ARBA00047899"/>
    </source>
</evidence>
<evidence type="ECO:0000256" key="2">
    <source>
        <dbReference type="ARBA" id="ARBA00022527"/>
    </source>
</evidence>
<dbReference type="PROSITE" id="PS00108">
    <property type="entry name" value="PROTEIN_KINASE_ST"/>
    <property type="match status" value="1"/>
</dbReference>
<keyword evidence="3 13" id="KW-0808">Transferase</keyword>
<keyword evidence="10" id="KW-0472">Membrane</keyword>
<evidence type="ECO:0000256" key="9">
    <source>
        <dbReference type="SAM" id="MobiDB-lite"/>
    </source>
</evidence>
<evidence type="ECO:0000256" key="6">
    <source>
        <dbReference type="ARBA" id="ARBA00022840"/>
    </source>
</evidence>
<comment type="caution">
    <text evidence="13">The sequence shown here is derived from an EMBL/GenBank/DDBJ whole genome shotgun (WGS) entry which is preliminary data.</text>
</comment>
<dbReference type="PANTHER" id="PTHR43289:SF34">
    <property type="entry name" value="SERINE_THREONINE-PROTEIN KINASE YBDM-RELATED"/>
    <property type="match status" value="1"/>
</dbReference>
<keyword evidence="10" id="KW-0812">Transmembrane</keyword>
<dbReference type="InterPro" id="IPR005543">
    <property type="entry name" value="PASTA_dom"/>
</dbReference>
<keyword evidence="4" id="KW-0547">Nucleotide-binding</keyword>
<feature type="transmembrane region" description="Helical" evidence="10">
    <location>
        <begin position="420"/>
        <end position="441"/>
    </location>
</feature>
<dbReference type="RefSeq" id="WP_309800653.1">
    <property type="nucleotide sequence ID" value="NZ_BAAAHY010000006.1"/>
</dbReference>
<gene>
    <name evidence="13" type="ORF">JOE69_003317</name>
</gene>
<sequence>MQDKVQEPLVGSLVDQRYQVLSKVARGGMATVYLATDLRLDREVALKVLHPHLSMDDSFLDRLGTEAKAAARLSHPHVVGVLDQGEELRDGAQLAYLVMEYVPGHTLRDVLNDQGALTPRLALAYLDAVVDGLAAAHRAGLVHRDIKPENVLIADDGRIKVADFGLARAVTTSTSTGTLIGTVAYLSPELVMGKPSDTRSDIYAVGIMLFELLTGEQPFRGEVPIQVAYQHVNSAVPAPSSVRPGLAPDLDELVRWCTESDPEGRPHDASALLGEIRHIRTSLSDAQLDFGPGTRRGLPAPPAFPPTSALTRPVASARPVDPTDLTEALDPQSRPTELVADRNDAAGQYTEVFDRQVQPTAMLERTPPLTVDTGEAPRIAPRAARSAKKKADKLAARDAARNAATPVATLRKGNTRRKGLIWLVLILLLALLGATAGWFFGMGPGALATVPDLKDKTVSQAQAELSSLGFASTTQNVNDELIAQGNVVSSQPPAQTQQRKFLSVVLLVSQGPTLYPVPAMVGGTLDAAKTALNANHLALGTVTQKYDEQAPAGQVLSQDPAPETQKRAATQINLVVSQGPQPIPVPVVVGQTQDAAVKAITDAGLVPAVAPEQVNDAKVPAGAVVSQTPASGTLTKGGQVTLVISKGPKMVTVPSFVGKQVQQAIDELKKLDLPYKITEVLGGFFGTVRAQDPVNTSVPEGTVINLTVV</sequence>
<evidence type="ECO:0000256" key="3">
    <source>
        <dbReference type="ARBA" id="ARBA00022679"/>
    </source>
</evidence>
<keyword evidence="2" id="KW-0723">Serine/threonine-protein kinase</keyword>
<feature type="region of interest" description="Disordered" evidence="9">
    <location>
        <begin position="304"/>
        <end position="335"/>
    </location>
</feature>
<evidence type="ECO:0000313" key="14">
    <source>
        <dbReference type="Proteomes" id="UP001185069"/>
    </source>
</evidence>
<feature type="domain" description="PASTA" evidence="12">
    <location>
        <begin position="511"/>
        <end position="578"/>
    </location>
</feature>
<evidence type="ECO:0000313" key="13">
    <source>
        <dbReference type="EMBL" id="MDR6271079.1"/>
    </source>
</evidence>
<evidence type="ECO:0000256" key="10">
    <source>
        <dbReference type="SAM" id="Phobius"/>
    </source>
</evidence>
<feature type="domain" description="PASTA" evidence="12">
    <location>
        <begin position="443"/>
        <end position="510"/>
    </location>
</feature>
<dbReference type="PANTHER" id="PTHR43289">
    <property type="entry name" value="MITOGEN-ACTIVATED PROTEIN KINASE KINASE KINASE 20-RELATED"/>
    <property type="match status" value="1"/>
</dbReference>
<keyword evidence="5 13" id="KW-0418">Kinase</keyword>
<dbReference type="Gene3D" id="3.30.200.20">
    <property type="entry name" value="Phosphorylase Kinase, domain 1"/>
    <property type="match status" value="1"/>
</dbReference>
<protein>
    <recommendedName>
        <fullName evidence="1">non-specific serine/threonine protein kinase</fullName>
        <ecNumber evidence="1">2.7.11.1</ecNumber>
    </recommendedName>
</protein>
<dbReference type="CDD" id="cd14014">
    <property type="entry name" value="STKc_PknB_like"/>
    <property type="match status" value="1"/>
</dbReference>
<keyword evidence="6" id="KW-0067">ATP-binding</keyword>
<feature type="domain" description="PASTA" evidence="12">
    <location>
        <begin position="579"/>
        <end position="646"/>
    </location>
</feature>
<dbReference type="EC" id="2.7.11.1" evidence="1"/>
<dbReference type="SUPFAM" id="SSF56112">
    <property type="entry name" value="Protein kinase-like (PK-like)"/>
    <property type="match status" value="1"/>
</dbReference>
<feature type="domain" description="Protein kinase" evidence="11">
    <location>
        <begin position="18"/>
        <end position="281"/>
    </location>
</feature>
<dbReference type="CDD" id="cd06577">
    <property type="entry name" value="PASTA_pknB"/>
    <property type="match status" value="4"/>
</dbReference>
<comment type="catalytic activity">
    <reaction evidence="8">
        <text>L-seryl-[protein] + ATP = O-phospho-L-seryl-[protein] + ADP + H(+)</text>
        <dbReference type="Rhea" id="RHEA:17989"/>
        <dbReference type="Rhea" id="RHEA-COMP:9863"/>
        <dbReference type="Rhea" id="RHEA-COMP:11604"/>
        <dbReference type="ChEBI" id="CHEBI:15378"/>
        <dbReference type="ChEBI" id="CHEBI:29999"/>
        <dbReference type="ChEBI" id="CHEBI:30616"/>
        <dbReference type="ChEBI" id="CHEBI:83421"/>
        <dbReference type="ChEBI" id="CHEBI:456216"/>
        <dbReference type="EC" id="2.7.11.1"/>
    </reaction>
</comment>
<dbReference type="Proteomes" id="UP001185069">
    <property type="component" value="Unassembled WGS sequence"/>
</dbReference>
<evidence type="ECO:0000256" key="5">
    <source>
        <dbReference type="ARBA" id="ARBA00022777"/>
    </source>
</evidence>